<dbReference type="InterPro" id="IPR011043">
    <property type="entry name" value="Gal_Oxase/kelch_b-propeller"/>
</dbReference>
<comment type="caution">
    <text evidence="5">The sequence shown here is derived from an EMBL/GenBank/DDBJ whole genome shotgun (WGS) entry which is preliminary data.</text>
</comment>
<gene>
    <name evidence="5" type="ORF">EAS64_00595</name>
</gene>
<keyword evidence="6" id="KW-1185">Reference proteome</keyword>
<dbReference type="EMBL" id="RPFW01000001">
    <property type="protein sequence ID" value="TVZ06007.1"/>
    <property type="molecule type" value="Genomic_DNA"/>
</dbReference>
<dbReference type="SUPFAM" id="SSF50965">
    <property type="entry name" value="Galactose oxidase, central domain"/>
    <property type="match status" value="1"/>
</dbReference>
<dbReference type="InterPro" id="IPR007312">
    <property type="entry name" value="Phosphoesterase"/>
</dbReference>
<evidence type="ECO:0000313" key="6">
    <source>
        <dbReference type="Proteomes" id="UP000460272"/>
    </source>
</evidence>
<evidence type="ECO:0008006" key="7">
    <source>
        <dbReference type="Google" id="ProtNLM"/>
    </source>
</evidence>
<sequence>MGHFGRLAAGLALLAGTALTAITAISTPPAAAAPAPAAPAAPPRLSHVFLIMEENNGFTDVIGNKAAPNLNYLARTFGVATDYFGVSPDSSESNYVAMLGGSTHGVTSDDAYWMNKINAPSLISQLDHAGISWKAYLQGLPHAGYQGICYPARCNGAPDSDPLYVSKHDGIQNFTTSWNSFDWSRQVPSGQLARDLASGNVPRFGYIVPDECHDMHGDPPYCLDSGNLGDPQQQHLDAVGDAYLGQVVAEITHARFWSRGNNAIIITYDNGDDSKGCCDGIPGGGRIATVVVTSHGPRGITDHQPANHYSTLSSIEKSFGLGCLNFTCDTKHVTPISDLLAVTGSKAIATRIQPELRWPTPTPSQPREPRSATKPVTGTRAGFTVLQAQLLGTGDNSVGAIAGSSPKDIWAVGNYLPDQPNSNQDATLTFAEHWNGASWKVVRTPNTGPNFNSFYGLAARDGEAWAVGEHLNSAYQDRGLVEVWNGRSWHVADTPNPGSLRDMFFGASALSAGNVWVVGDQESGNGIFETLAEHWTGHGWSVVRTPDPGSSGNHLYAVDAVSRDDVWAVGQKLGGQAPDQGLVEHWNGSRWSAVPLPVSVSASVQLDAVTVSHGQVWVAGESDSPFGGGKPLVEHLSNGRWHVVTLPAIPHHTNWANLYGIAVANGAVWATGTYVDPATDNNNALVLRDSGGHWTVLDGPDAGSGSNIPGGITTIAGRLWLAGTYDNGGSREPLVARR</sequence>
<dbReference type="Proteomes" id="UP000460272">
    <property type="component" value="Unassembled WGS sequence"/>
</dbReference>
<evidence type="ECO:0000256" key="2">
    <source>
        <dbReference type="ARBA" id="ARBA00023026"/>
    </source>
</evidence>
<feature type="chain" id="PRO_5039363996" description="Phosphoesterase" evidence="4">
    <location>
        <begin position="21"/>
        <end position="738"/>
    </location>
</feature>
<dbReference type="InterPro" id="IPR017850">
    <property type="entry name" value="Alkaline_phosphatase_core_sf"/>
</dbReference>
<feature type="region of interest" description="Disordered" evidence="3">
    <location>
        <begin position="356"/>
        <end position="376"/>
    </location>
</feature>
<protein>
    <recommendedName>
        <fullName evidence="7">Phosphoesterase</fullName>
    </recommendedName>
</protein>
<dbReference type="PANTHER" id="PTHR31956">
    <property type="entry name" value="NON-SPECIFIC PHOSPHOLIPASE C4-RELATED"/>
    <property type="match status" value="1"/>
</dbReference>
<feature type="signal peptide" evidence="4">
    <location>
        <begin position="1"/>
        <end position="20"/>
    </location>
</feature>
<name>A0A6P2C4U5_9ACTN</name>
<dbReference type="GO" id="GO:0009395">
    <property type="term" value="P:phospholipid catabolic process"/>
    <property type="evidence" value="ECO:0007669"/>
    <property type="project" value="TreeGrafter"/>
</dbReference>
<dbReference type="OrthoDB" id="3454650at2"/>
<reference evidence="5 6" key="1">
    <citation type="submission" date="2018-11" db="EMBL/GenBank/DDBJ databases">
        <title>Trebonia kvetii gen.nov., sp.nov., a novel acidophilic actinobacterium, and proposal of the new actinobacterial family Treboniaceae fam. nov.</title>
        <authorList>
            <person name="Rapoport D."/>
            <person name="Sagova-Mareckova M."/>
            <person name="Sedlacek I."/>
            <person name="Provaznik J."/>
            <person name="Kralova S."/>
            <person name="Pavlinic D."/>
            <person name="Benes V."/>
            <person name="Kopecky J."/>
        </authorList>
    </citation>
    <scope>NUCLEOTIDE SEQUENCE [LARGE SCALE GENOMIC DNA]</scope>
    <source>
        <strain evidence="5 6">15Tr583</strain>
    </source>
</reference>
<keyword evidence="1" id="KW-0378">Hydrolase</keyword>
<organism evidence="5 6">
    <name type="scientific">Trebonia kvetii</name>
    <dbReference type="NCBI Taxonomy" id="2480626"/>
    <lineage>
        <taxon>Bacteria</taxon>
        <taxon>Bacillati</taxon>
        <taxon>Actinomycetota</taxon>
        <taxon>Actinomycetes</taxon>
        <taxon>Streptosporangiales</taxon>
        <taxon>Treboniaceae</taxon>
        <taxon>Trebonia</taxon>
    </lineage>
</organism>
<keyword evidence="4" id="KW-0732">Signal</keyword>
<dbReference type="Gene3D" id="3.40.720.10">
    <property type="entry name" value="Alkaline Phosphatase, subunit A"/>
    <property type="match status" value="1"/>
</dbReference>
<keyword evidence="2" id="KW-0843">Virulence</keyword>
<dbReference type="PANTHER" id="PTHR31956:SF8">
    <property type="entry name" value="ACID PHOSPHATASE PHOA (AFU_ORTHOLOGUE AFUA_1G03570)"/>
    <property type="match status" value="1"/>
</dbReference>
<evidence type="ECO:0000256" key="1">
    <source>
        <dbReference type="ARBA" id="ARBA00022801"/>
    </source>
</evidence>
<dbReference type="GO" id="GO:0016788">
    <property type="term" value="F:hydrolase activity, acting on ester bonds"/>
    <property type="evidence" value="ECO:0007669"/>
    <property type="project" value="InterPro"/>
</dbReference>
<dbReference type="Pfam" id="PF04185">
    <property type="entry name" value="Phosphoesterase"/>
    <property type="match status" value="1"/>
</dbReference>
<accession>A0A6P2C4U5</accession>
<evidence type="ECO:0000313" key="5">
    <source>
        <dbReference type="EMBL" id="TVZ06007.1"/>
    </source>
</evidence>
<evidence type="ECO:0000256" key="3">
    <source>
        <dbReference type="SAM" id="MobiDB-lite"/>
    </source>
</evidence>
<proteinExistence type="predicted"/>
<evidence type="ECO:0000256" key="4">
    <source>
        <dbReference type="SAM" id="SignalP"/>
    </source>
</evidence>
<dbReference type="AlphaFoldDB" id="A0A6P2C4U5"/>